<dbReference type="AlphaFoldDB" id="G5JT89"/>
<feature type="compositionally biased region" description="Polar residues" evidence="1">
    <location>
        <begin position="188"/>
        <end position="203"/>
    </location>
</feature>
<dbReference type="OrthoDB" id="2236899at2"/>
<evidence type="ECO:0000256" key="2">
    <source>
        <dbReference type="SAM" id="Phobius"/>
    </source>
</evidence>
<feature type="region of interest" description="Disordered" evidence="1">
    <location>
        <begin position="32"/>
        <end position="57"/>
    </location>
</feature>
<accession>G5JT89</accession>
<feature type="region of interest" description="Disordered" evidence="1">
    <location>
        <begin position="100"/>
        <end position="123"/>
    </location>
</feature>
<feature type="transmembrane region" description="Helical" evidence="2">
    <location>
        <begin position="255"/>
        <end position="273"/>
    </location>
</feature>
<feature type="compositionally biased region" description="Low complexity" evidence="1">
    <location>
        <begin position="101"/>
        <end position="122"/>
    </location>
</feature>
<gene>
    <name evidence="3" type="ORF">STRCR_1057</name>
</gene>
<proteinExistence type="predicted"/>
<feature type="transmembrane region" description="Helical" evidence="2">
    <location>
        <begin position="228"/>
        <end position="249"/>
    </location>
</feature>
<evidence type="ECO:0000313" key="4">
    <source>
        <dbReference type="Proteomes" id="UP000004322"/>
    </source>
</evidence>
<comment type="caution">
    <text evidence="3">The sequence shown here is derived from an EMBL/GenBank/DDBJ whole genome shotgun (WGS) entry which is preliminary data.</text>
</comment>
<dbReference type="EMBL" id="AEUV02000002">
    <property type="protein sequence ID" value="EHI73726.1"/>
    <property type="molecule type" value="Genomic_DNA"/>
</dbReference>
<protein>
    <submittedName>
        <fullName evidence="3">Uncharacterized protein</fullName>
    </submittedName>
</protein>
<organism evidence="3 4">
    <name type="scientific">Streptococcus criceti HS-6</name>
    <dbReference type="NCBI Taxonomy" id="873449"/>
    <lineage>
        <taxon>Bacteria</taxon>
        <taxon>Bacillati</taxon>
        <taxon>Bacillota</taxon>
        <taxon>Bacilli</taxon>
        <taxon>Lactobacillales</taxon>
        <taxon>Streptococcaceae</taxon>
        <taxon>Streptococcus</taxon>
    </lineage>
</organism>
<reference evidence="3" key="1">
    <citation type="submission" date="2011-07" db="EMBL/GenBank/DDBJ databases">
        <authorList>
            <person name="Stanhope M.J."/>
            <person name="Durkin A.S."/>
            <person name="Hostetler J."/>
            <person name="Kim M."/>
            <person name="Radune D."/>
            <person name="Singh I."/>
            <person name="Town C.D."/>
        </authorList>
    </citation>
    <scope>NUCLEOTIDE SEQUENCE [LARGE SCALE GENOMIC DNA]</scope>
    <source>
        <strain evidence="3">HS-6</strain>
    </source>
</reference>
<keyword evidence="2" id="KW-0472">Membrane</keyword>
<feature type="transmembrane region" description="Helical" evidence="2">
    <location>
        <begin position="280"/>
        <end position="302"/>
    </location>
</feature>
<evidence type="ECO:0000256" key="1">
    <source>
        <dbReference type="SAM" id="MobiDB-lite"/>
    </source>
</evidence>
<feature type="region of interest" description="Disordered" evidence="1">
    <location>
        <begin position="156"/>
        <end position="203"/>
    </location>
</feature>
<keyword evidence="4" id="KW-1185">Reference proteome</keyword>
<feature type="compositionally biased region" description="Polar residues" evidence="1">
    <location>
        <begin position="41"/>
        <end position="55"/>
    </location>
</feature>
<dbReference type="Proteomes" id="UP000004322">
    <property type="component" value="Unassembled WGS sequence"/>
</dbReference>
<sequence length="513" mass="54708">MATKEEWVNLFESTKGRKPTAAEYAQAMRNDFDISEFAPRQAQQTPVQEPATSQTDAREDWMKLFESVSGRKPTAAEFMQAKATGFDKAQMASILNPAPVSSSVAETTQTSAESESLTSEASPEITNLAGQADQPVREAAPLVQPAESVVQQGAPVQPVQGPANPTQEPVGPANSAFNPAGQMPDSGLSGSAQQVSSPTSTQTGFQLTASAMPQGQMTGMAPAKSSNFLSLILPIISLALSVLFMILSFLVAAPLFLGLSVLGLIGAAVLIILNLKGKPVLSIVATGVALLALIVTSVATFASVSHKTTDTSSASTSKKDVNAKDYIDKDYKFEWTQDDFEDLEATSDTVSDVIEKHGKASDAQISGDRLTLTYKDSKAGSSNSVMVVFEKQYNGKFVLSSGNANFNADDIDASRDYKSDWKKEDYDALKEGDNETGAGGSSWNDIKNKHPKVSSASYNLSFYGDEDISYGLSVTYSDYGTDDSHLTYVGLTFKSDDGGKTYNLSSKYSDKDN</sequence>
<dbReference type="RefSeq" id="WP_004226061.1">
    <property type="nucleotide sequence ID" value="NZ_AEUV02000002.1"/>
</dbReference>
<name>G5JT89_STRCG</name>
<keyword evidence="2" id="KW-0812">Transmembrane</keyword>
<evidence type="ECO:0000313" key="3">
    <source>
        <dbReference type="EMBL" id="EHI73726.1"/>
    </source>
</evidence>
<keyword evidence="2" id="KW-1133">Transmembrane helix</keyword>